<feature type="non-terminal residue" evidence="2">
    <location>
        <position position="1"/>
    </location>
</feature>
<feature type="region of interest" description="Disordered" evidence="1">
    <location>
        <begin position="1"/>
        <end position="22"/>
    </location>
</feature>
<dbReference type="PANTHER" id="PTHR43818">
    <property type="entry name" value="BCDNA.GH03377"/>
    <property type="match status" value="1"/>
</dbReference>
<dbReference type="NCBIfam" id="TIGR01409">
    <property type="entry name" value="TAT_signal_seq"/>
    <property type="match status" value="1"/>
</dbReference>
<dbReference type="InterPro" id="IPR036291">
    <property type="entry name" value="NAD(P)-bd_dom_sf"/>
</dbReference>
<dbReference type="InterPro" id="IPR019546">
    <property type="entry name" value="TAT_signal_bac_arc"/>
</dbReference>
<feature type="non-terminal residue" evidence="2">
    <location>
        <position position="136"/>
    </location>
</feature>
<gene>
    <name evidence="2" type="ORF">METZ01_LOCUS501259</name>
</gene>
<sequence length="136" mass="14671">VGKDNRKNIVSQLQDKSASGSNRRRFIKQAAAATAVAGSGNIIKTPVYGQSQAPSTGRVLGANDRINVGFVGVGNQGFNTHVQQIKNNAAKHNAQAAAACDVFSEYRDRAQQFMGIQSGDVYNDHRRLLDRKDIDA</sequence>
<evidence type="ECO:0000256" key="1">
    <source>
        <dbReference type="SAM" id="MobiDB-lite"/>
    </source>
</evidence>
<proteinExistence type="predicted"/>
<reference evidence="2" key="1">
    <citation type="submission" date="2018-05" db="EMBL/GenBank/DDBJ databases">
        <authorList>
            <person name="Lanie J.A."/>
            <person name="Ng W.-L."/>
            <person name="Kazmierczak K.M."/>
            <person name="Andrzejewski T.M."/>
            <person name="Davidsen T.M."/>
            <person name="Wayne K.J."/>
            <person name="Tettelin H."/>
            <person name="Glass J.I."/>
            <person name="Rusch D."/>
            <person name="Podicherti R."/>
            <person name="Tsui H.-C.T."/>
            <person name="Winkler M.E."/>
        </authorList>
    </citation>
    <scope>NUCLEOTIDE SEQUENCE</scope>
</reference>
<dbReference type="InterPro" id="IPR050463">
    <property type="entry name" value="Gfo/Idh/MocA_oxidrdct_glycsds"/>
</dbReference>
<dbReference type="AlphaFoldDB" id="A0A383DW29"/>
<organism evidence="2">
    <name type="scientific">marine metagenome</name>
    <dbReference type="NCBI Taxonomy" id="408172"/>
    <lineage>
        <taxon>unclassified sequences</taxon>
        <taxon>metagenomes</taxon>
        <taxon>ecological metagenomes</taxon>
    </lineage>
</organism>
<feature type="compositionally biased region" description="Polar residues" evidence="1">
    <location>
        <begin position="8"/>
        <end position="21"/>
    </location>
</feature>
<accession>A0A383DW29</accession>
<name>A0A383DW29_9ZZZZ</name>
<protein>
    <recommendedName>
        <fullName evidence="3">Gfo/Idh/MocA-like oxidoreductase N-terminal domain-containing protein</fullName>
    </recommendedName>
</protein>
<dbReference type="SUPFAM" id="SSF51735">
    <property type="entry name" value="NAD(P)-binding Rossmann-fold domains"/>
    <property type="match status" value="1"/>
</dbReference>
<dbReference type="EMBL" id="UINC01220479">
    <property type="protein sequence ID" value="SVE48405.1"/>
    <property type="molecule type" value="Genomic_DNA"/>
</dbReference>
<evidence type="ECO:0008006" key="3">
    <source>
        <dbReference type="Google" id="ProtNLM"/>
    </source>
</evidence>
<dbReference type="PANTHER" id="PTHR43818:SF5">
    <property type="entry name" value="OXIDOREDUCTASE FAMILY PROTEIN"/>
    <property type="match status" value="1"/>
</dbReference>
<dbReference type="Gene3D" id="3.40.50.720">
    <property type="entry name" value="NAD(P)-binding Rossmann-like Domain"/>
    <property type="match status" value="1"/>
</dbReference>
<evidence type="ECO:0000313" key="2">
    <source>
        <dbReference type="EMBL" id="SVE48405.1"/>
    </source>
</evidence>